<evidence type="ECO:0000313" key="3">
    <source>
        <dbReference type="Proteomes" id="UP001265259"/>
    </source>
</evidence>
<sequence length="237" mass="25043">MKSLILALVVLAAPATAENVKIFVVQKDGGVIVKPGNGDVREAALILGDKNPPPGATGIVIERSKPARWTDLSDEDVHRKYGGVGDPVTELFPEEDTPTEPIEVFPEAQDSSPGIAPRAGNWIGKVVLQEVSADCPAGIAEGVAGPLAALDGSPVPGTIDASFSPEKIYPSLSWTRESANSWRSTTEMGQGPALITVQFAIQIMSPERISSKQLASIGGSLFGDCKSRMEVDLLWQE</sequence>
<protein>
    <submittedName>
        <fullName evidence="2">Uncharacterized protein</fullName>
    </submittedName>
</protein>
<feature type="chain" id="PRO_5045607473" evidence="1">
    <location>
        <begin position="18"/>
        <end position="237"/>
    </location>
</feature>
<gene>
    <name evidence="2" type="ORF">RM543_10240</name>
</gene>
<accession>A0ABU3DIY8</accession>
<organism evidence="2 3">
    <name type="scientific">Tropicimonas omnivorans</name>
    <dbReference type="NCBI Taxonomy" id="3075590"/>
    <lineage>
        <taxon>Bacteria</taxon>
        <taxon>Pseudomonadati</taxon>
        <taxon>Pseudomonadota</taxon>
        <taxon>Alphaproteobacteria</taxon>
        <taxon>Rhodobacterales</taxon>
        <taxon>Roseobacteraceae</taxon>
        <taxon>Tropicimonas</taxon>
    </lineage>
</organism>
<keyword evidence="3" id="KW-1185">Reference proteome</keyword>
<dbReference type="RefSeq" id="WP_311691187.1">
    <property type="nucleotide sequence ID" value="NZ_JAVRHL010000002.1"/>
</dbReference>
<keyword evidence="1" id="KW-0732">Signal</keyword>
<evidence type="ECO:0000256" key="1">
    <source>
        <dbReference type="SAM" id="SignalP"/>
    </source>
</evidence>
<feature type="signal peptide" evidence="1">
    <location>
        <begin position="1"/>
        <end position="17"/>
    </location>
</feature>
<evidence type="ECO:0000313" key="2">
    <source>
        <dbReference type="EMBL" id="MDT0683067.1"/>
    </source>
</evidence>
<proteinExistence type="predicted"/>
<comment type="caution">
    <text evidence="2">The sequence shown here is derived from an EMBL/GenBank/DDBJ whole genome shotgun (WGS) entry which is preliminary data.</text>
</comment>
<dbReference type="EMBL" id="JAVRHL010000002">
    <property type="protein sequence ID" value="MDT0683067.1"/>
    <property type="molecule type" value="Genomic_DNA"/>
</dbReference>
<dbReference type="Proteomes" id="UP001265259">
    <property type="component" value="Unassembled WGS sequence"/>
</dbReference>
<reference evidence="2 3" key="1">
    <citation type="submission" date="2023-09" db="EMBL/GenBank/DDBJ databases">
        <authorList>
            <person name="Rey-Velasco X."/>
        </authorList>
    </citation>
    <scope>NUCLEOTIDE SEQUENCE [LARGE SCALE GENOMIC DNA]</scope>
    <source>
        <strain evidence="2 3">F158</strain>
    </source>
</reference>
<name>A0ABU3DIY8_9RHOB</name>